<feature type="region of interest" description="Disordered" evidence="1">
    <location>
        <begin position="50"/>
        <end position="72"/>
    </location>
</feature>
<name>M4B4D5_HYAAE</name>
<dbReference type="Proteomes" id="UP000011713">
    <property type="component" value="Unassembled WGS sequence"/>
</dbReference>
<evidence type="ECO:0000256" key="1">
    <source>
        <dbReference type="SAM" id="MobiDB-lite"/>
    </source>
</evidence>
<reference evidence="2" key="2">
    <citation type="submission" date="2015-06" db="UniProtKB">
        <authorList>
            <consortium name="EnsemblProtists"/>
        </authorList>
    </citation>
    <scope>IDENTIFICATION</scope>
    <source>
        <strain evidence="2">Emoy2</strain>
    </source>
</reference>
<dbReference type="AlphaFoldDB" id="M4B4D5"/>
<proteinExistence type="predicted"/>
<keyword evidence="3" id="KW-1185">Reference proteome</keyword>
<organism evidence="2 3">
    <name type="scientific">Hyaloperonospora arabidopsidis (strain Emoy2)</name>
    <name type="common">Downy mildew agent</name>
    <name type="synonym">Peronospora arabidopsidis</name>
    <dbReference type="NCBI Taxonomy" id="559515"/>
    <lineage>
        <taxon>Eukaryota</taxon>
        <taxon>Sar</taxon>
        <taxon>Stramenopiles</taxon>
        <taxon>Oomycota</taxon>
        <taxon>Peronosporomycetes</taxon>
        <taxon>Peronosporales</taxon>
        <taxon>Peronosporaceae</taxon>
        <taxon>Hyaloperonospora</taxon>
    </lineage>
</organism>
<protein>
    <submittedName>
        <fullName evidence="2">Uncharacterized protein</fullName>
    </submittedName>
</protein>
<dbReference type="VEuPathDB" id="FungiDB:HpaG801134"/>
<dbReference type="InParanoid" id="M4B4D5"/>
<dbReference type="EMBL" id="JH598253">
    <property type="status" value="NOT_ANNOTATED_CDS"/>
    <property type="molecule type" value="Genomic_DNA"/>
</dbReference>
<evidence type="ECO:0000313" key="3">
    <source>
        <dbReference type="Proteomes" id="UP000011713"/>
    </source>
</evidence>
<evidence type="ECO:0000313" key="2">
    <source>
        <dbReference type="EnsemblProtists" id="HpaP801134"/>
    </source>
</evidence>
<sequence>MVCVCISCVLLRTTRVKREEGRERGIRTQTSTLLRCRACPRDSRTAAPLTIRGCPRRSRSTAQRESSLGAQS</sequence>
<dbReference type="EnsemblProtists" id="HpaT801134">
    <property type="protein sequence ID" value="HpaP801134"/>
    <property type="gene ID" value="HpaG801134"/>
</dbReference>
<feature type="compositionally biased region" description="Polar residues" evidence="1">
    <location>
        <begin position="60"/>
        <end position="72"/>
    </location>
</feature>
<dbReference type="HOGENOM" id="CLU_2727645_0_0_1"/>
<reference evidence="3" key="1">
    <citation type="journal article" date="2010" name="Science">
        <title>Signatures of adaptation to obligate biotrophy in the Hyaloperonospora arabidopsidis genome.</title>
        <authorList>
            <person name="Baxter L."/>
            <person name="Tripathy S."/>
            <person name="Ishaque N."/>
            <person name="Boot N."/>
            <person name="Cabral A."/>
            <person name="Kemen E."/>
            <person name="Thines M."/>
            <person name="Ah-Fong A."/>
            <person name="Anderson R."/>
            <person name="Badejoko W."/>
            <person name="Bittner-Eddy P."/>
            <person name="Boore J.L."/>
            <person name="Chibucos M.C."/>
            <person name="Coates M."/>
            <person name="Dehal P."/>
            <person name="Delehaunty K."/>
            <person name="Dong S."/>
            <person name="Downton P."/>
            <person name="Dumas B."/>
            <person name="Fabro G."/>
            <person name="Fronick C."/>
            <person name="Fuerstenberg S.I."/>
            <person name="Fulton L."/>
            <person name="Gaulin E."/>
            <person name="Govers F."/>
            <person name="Hughes L."/>
            <person name="Humphray S."/>
            <person name="Jiang R.H."/>
            <person name="Judelson H."/>
            <person name="Kamoun S."/>
            <person name="Kyung K."/>
            <person name="Meijer H."/>
            <person name="Minx P."/>
            <person name="Morris P."/>
            <person name="Nelson J."/>
            <person name="Phuntumart V."/>
            <person name="Qutob D."/>
            <person name="Rehmany A."/>
            <person name="Rougon-Cardoso A."/>
            <person name="Ryden P."/>
            <person name="Torto-Alalibo T."/>
            <person name="Studholme D."/>
            <person name="Wang Y."/>
            <person name="Win J."/>
            <person name="Wood J."/>
            <person name="Clifton S.W."/>
            <person name="Rogers J."/>
            <person name="Van den Ackerveken G."/>
            <person name="Jones J.D."/>
            <person name="McDowell J.M."/>
            <person name="Beynon J."/>
            <person name="Tyler B.M."/>
        </authorList>
    </citation>
    <scope>NUCLEOTIDE SEQUENCE [LARGE SCALE GENOMIC DNA]</scope>
    <source>
        <strain evidence="3">Emoy2</strain>
    </source>
</reference>
<accession>M4B4D5</accession>